<dbReference type="InterPro" id="IPR045116">
    <property type="entry name" value="Clp1/Grc3"/>
</dbReference>
<dbReference type="PANTHER" id="PTHR12755">
    <property type="entry name" value="CLEAVAGE/POLYADENYLATION FACTOR IA SUBUNIT CLP1P"/>
    <property type="match status" value="1"/>
</dbReference>
<organism evidence="13">
    <name type="scientific">Aphanomyces invadans</name>
    <dbReference type="NCBI Taxonomy" id="157072"/>
    <lineage>
        <taxon>Eukaryota</taxon>
        <taxon>Sar</taxon>
        <taxon>Stramenopiles</taxon>
        <taxon>Oomycota</taxon>
        <taxon>Saprolegniomycetes</taxon>
        <taxon>Saprolegniales</taxon>
        <taxon>Verrucalvaceae</taxon>
        <taxon>Aphanomyces</taxon>
    </lineage>
</organism>
<evidence type="ECO:0000256" key="1">
    <source>
        <dbReference type="ARBA" id="ARBA00004604"/>
    </source>
</evidence>
<dbReference type="Pfam" id="PF16575">
    <property type="entry name" value="CLP1_P"/>
    <property type="match status" value="1"/>
</dbReference>
<dbReference type="GO" id="GO:0005524">
    <property type="term" value="F:ATP binding"/>
    <property type="evidence" value="ECO:0007669"/>
    <property type="project" value="UniProtKB-KW"/>
</dbReference>
<dbReference type="GeneID" id="20090583"/>
<dbReference type="InterPro" id="IPR057570">
    <property type="entry name" value="NOL9_C"/>
</dbReference>
<evidence type="ECO:0000256" key="9">
    <source>
        <dbReference type="ARBA" id="ARBA00071212"/>
    </source>
</evidence>
<evidence type="ECO:0000259" key="10">
    <source>
        <dbReference type="Pfam" id="PF16575"/>
    </source>
</evidence>
<dbReference type="GO" id="GO:0051731">
    <property type="term" value="F:polynucleotide 5'-hydroxyl-kinase activity"/>
    <property type="evidence" value="ECO:0007669"/>
    <property type="project" value="InterPro"/>
</dbReference>
<proteinExistence type="inferred from homology"/>
<evidence type="ECO:0000256" key="2">
    <source>
        <dbReference type="ARBA" id="ARBA00011003"/>
    </source>
</evidence>
<sequence length="622" mass="67915">MERSTLDVQQAQMQQLMDAYCATDDKVACTPSKSHVVIGMEVHEKLVCAGMAHLRVFQGGVSMLGYEAKPGVYVDVFSPRWSNLMSITGIASTSVFQAPCSSLVQAHWNLTHEDDSLAMVEEGAADALAKDIAVRFPIVLIIRSMRVTYGNLSSYFDAGSTGTSGGGVPLPGFKFIRHKNMTHTVEKTKIKKPKHGAPATNFDGSLVVYHGESVDFASVTSLEPHPVREILIPPTWSTVASSILENLAASSNRKVLVCGAKGVGKSTFSRYLVNQLLNVYSIVAYLDTDVGQPELAAPGVLSLHYITTPLLGPGYTHLQPAYRSYFFGFSSPKADPTVYMDAISALLNDYSAKDLAIPLVINTDGWIKSMGYDLLQATLTAASPKHVVQVVALSKAKSFEVPASPQWTLHPIEMWDVEPPQPARSGKELRQFRLHAYFLGRIPVPSHVPLQSIHCTSEQTRYTRLLSTIYPQQIPYRVPFSKVNLRVSGGSVPPSQILHVLNASVVGLCIHPFEMASDATEHNGPRAVVDNPIVPCVGHGIVRSIDVDRHEFHILTPVPIEILQHVNLLVRGHISLAFQLLDQSAVYGCAPYVVVDVLAAEGTGASLMESRNNLKRKKEMTY</sequence>
<evidence type="ECO:0000256" key="8">
    <source>
        <dbReference type="ARBA" id="ARBA00023242"/>
    </source>
</evidence>
<evidence type="ECO:0000313" key="13">
    <source>
        <dbReference type="EMBL" id="ETV92007.1"/>
    </source>
</evidence>
<dbReference type="Pfam" id="PF25467">
    <property type="entry name" value="NOL9_C"/>
    <property type="match status" value="1"/>
</dbReference>
<name>A0A024TF99_9STRA</name>
<keyword evidence="5" id="KW-0547">Nucleotide-binding</keyword>
<evidence type="ECO:0000256" key="7">
    <source>
        <dbReference type="ARBA" id="ARBA00022840"/>
    </source>
</evidence>
<keyword evidence="4" id="KW-0808">Transferase</keyword>
<dbReference type="PANTHER" id="PTHR12755:SF3">
    <property type="entry name" value="POLYNUCLEOTIDE 5'-HYDROXYL-KINASE NOL9"/>
    <property type="match status" value="1"/>
</dbReference>
<keyword evidence="3" id="KW-0698">rRNA processing</keyword>
<dbReference type="eggNOG" id="KOG2750">
    <property type="taxonomic scope" value="Eukaryota"/>
</dbReference>
<keyword evidence="6" id="KW-0418">Kinase</keyword>
<gene>
    <name evidence="13" type="ORF">H310_13533</name>
</gene>
<evidence type="ECO:0000259" key="11">
    <source>
        <dbReference type="Pfam" id="PF24419"/>
    </source>
</evidence>
<feature type="domain" description="Clp1 P-loop" evidence="10">
    <location>
        <begin position="259"/>
        <end position="438"/>
    </location>
</feature>
<evidence type="ECO:0000259" key="12">
    <source>
        <dbReference type="Pfam" id="PF25467"/>
    </source>
</evidence>
<dbReference type="InterPro" id="IPR032319">
    <property type="entry name" value="CLP1_P"/>
</dbReference>
<protein>
    <recommendedName>
        <fullName evidence="9">Polynucleotide 5'-hydroxyl-kinase NOL9</fullName>
    </recommendedName>
</protein>
<keyword evidence="8" id="KW-0539">Nucleus</keyword>
<dbReference type="InterPro" id="IPR057573">
    <property type="entry name" value="NOL9_N"/>
</dbReference>
<evidence type="ECO:0000256" key="3">
    <source>
        <dbReference type="ARBA" id="ARBA00022552"/>
    </source>
</evidence>
<feature type="domain" description="NOL9 C-terminal" evidence="12">
    <location>
        <begin position="474"/>
        <end position="576"/>
    </location>
</feature>
<keyword evidence="7" id="KW-0067">ATP-binding</keyword>
<dbReference type="GO" id="GO:0005730">
    <property type="term" value="C:nucleolus"/>
    <property type="evidence" value="ECO:0007669"/>
    <property type="project" value="UniProtKB-SubCell"/>
</dbReference>
<evidence type="ECO:0000256" key="4">
    <source>
        <dbReference type="ARBA" id="ARBA00022679"/>
    </source>
</evidence>
<dbReference type="EMBL" id="KI914004">
    <property type="protein sequence ID" value="ETV92007.1"/>
    <property type="molecule type" value="Genomic_DNA"/>
</dbReference>
<dbReference type="Gene3D" id="3.40.50.300">
    <property type="entry name" value="P-loop containing nucleotide triphosphate hydrolases"/>
    <property type="match status" value="1"/>
</dbReference>
<dbReference type="AlphaFoldDB" id="A0A024TF99"/>
<dbReference type="GO" id="GO:0000448">
    <property type="term" value="P:cleavage in ITS2 between 5.8S rRNA and LSU-rRNA of tricistronic rRNA transcript (SSU-rRNA, 5.8S rRNA, LSU-rRNA)"/>
    <property type="evidence" value="ECO:0007669"/>
    <property type="project" value="TreeGrafter"/>
</dbReference>
<evidence type="ECO:0000256" key="6">
    <source>
        <dbReference type="ARBA" id="ARBA00022777"/>
    </source>
</evidence>
<reference evidence="13" key="1">
    <citation type="submission" date="2013-12" db="EMBL/GenBank/DDBJ databases">
        <title>The Genome Sequence of Aphanomyces invadans NJM9701.</title>
        <authorList>
            <consortium name="The Broad Institute Genomics Platform"/>
            <person name="Russ C."/>
            <person name="Tyler B."/>
            <person name="van West P."/>
            <person name="Dieguez-Uribeondo J."/>
            <person name="Young S.K."/>
            <person name="Zeng Q."/>
            <person name="Gargeya S."/>
            <person name="Fitzgerald M."/>
            <person name="Abouelleil A."/>
            <person name="Alvarado L."/>
            <person name="Chapman S.B."/>
            <person name="Gainer-Dewar J."/>
            <person name="Goldberg J."/>
            <person name="Griggs A."/>
            <person name="Gujja S."/>
            <person name="Hansen M."/>
            <person name="Howarth C."/>
            <person name="Imamovic A."/>
            <person name="Ireland A."/>
            <person name="Larimer J."/>
            <person name="McCowan C."/>
            <person name="Murphy C."/>
            <person name="Pearson M."/>
            <person name="Poon T.W."/>
            <person name="Priest M."/>
            <person name="Roberts A."/>
            <person name="Saif S."/>
            <person name="Shea T."/>
            <person name="Sykes S."/>
            <person name="Wortman J."/>
            <person name="Nusbaum C."/>
            <person name="Birren B."/>
        </authorList>
    </citation>
    <scope>NUCLEOTIDE SEQUENCE [LARGE SCALE GENOMIC DNA]</scope>
    <source>
        <strain evidence="13">NJM9701</strain>
    </source>
</reference>
<dbReference type="RefSeq" id="XP_008879304.1">
    <property type="nucleotide sequence ID" value="XM_008881082.1"/>
</dbReference>
<evidence type="ECO:0000256" key="5">
    <source>
        <dbReference type="ARBA" id="ARBA00022741"/>
    </source>
</evidence>
<dbReference type="Pfam" id="PF24419">
    <property type="entry name" value="Cupin_NOL9"/>
    <property type="match status" value="1"/>
</dbReference>
<dbReference type="SUPFAM" id="SSF52540">
    <property type="entry name" value="P-loop containing nucleoside triphosphate hydrolases"/>
    <property type="match status" value="1"/>
</dbReference>
<dbReference type="VEuPathDB" id="FungiDB:H310_13533"/>
<comment type="subcellular location">
    <subcellularLocation>
        <location evidence="1">Nucleus</location>
        <location evidence="1">Nucleolus</location>
    </subcellularLocation>
</comment>
<dbReference type="InterPro" id="IPR027417">
    <property type="entry name" value="P-loop_NTPase"/>
</dbReference>
<dbReference type="OrthoDB" id="2405412at2759"/>
<comment type="similarity">
    <text evidence="2">Belongs to the Clp1 family. NOL9/GRC3 subfamily.</text>
</comment>
<accession>A0A024TF99</accession>
<feature type="domain" description="NOL9 N-terminal" evidence="11">
    <location>
        <begin position="28"/>
        <end position="96"/>
    </location>
</feature>
<dbReference type="STRING" id="157072.A0A024TF99"/>